<dbReference type="Gene3D" id="3.30.300.20">
    <property type="match status" value="1"/>
</dbReference>
<sequence>MSKAMPAMIPVRVEARGQKSVQEVSVPGKPYKIMADTQKEVGGTDTAPTPVAICLASLSSCAQMIAFVIAQAQGITLGEWNITAEGTVANPAMLAEGEAHSGWETIDLHVSVQTDIPGGSEAQKFKEFVALVEQKCPMTGFFRRGVSTYRSEWVNKSL</sequence>
<evidence type="ECO:0008006" key="3">
    <source>
        <dbReference type="Google" id="ProtNLM"/>
    </source>
</evidence>
<evidence type="ECO:0000313" key="2">
    <source>
        <dbReference type="Proteomes" id="UP001583193"/>
    </source>
</evidence>
<dbReference type="PANTHER" id="PTHR35368:SF1">
    <property type="entry name" value="HYDROPEROXIDE REDUCTASE"/>
    <property type="match status" value="1"/>
</dbReference>
<accession>A0ABR3XXH6</accession>
<dbReference type="InterPro" id="IPR052924">
    <property type="entry name" value="OsmC/Ohr_hydroprdx_reductase"/>
</dbReference>
<dbReference type="InterPro" id="IPR003718">
    <property type="entry name" value="OsmC/Ohr_fam"/>
</dbReference>
<keyword evidence="2" id="KW-1185">Reference proteome</keyword>
<reference evidence="1 2" key="1">
    <citation type="journal article" date="2024" name="IMA Fungus">
        <title>IMA Genome - F19 : A genome assembly and annotation guide to empower mycologists, including annotated draft genome sequences of Ceratocystis pirilliformis, Diaporthe australafricana, Fusarium ophioides, Paecilomyces lecythidis, and Sporothrix stenoceras.</title>
        <authorList>
            <person name="Aylward J."/>
            <person name="Wilson A.M."/>
            <person name="Visagie C.M."/>
            <person name="Spraker J."/>
            <person name="Barnes I."/>
            <person name="Buitendag C."/>
            <person name="Ceriani C."/>
            <person name="Del Mar Angel L."/>
            <person name="du Plessis D."/>
            <person name="Fuchs T."/>
            <person name="Gasser K."/>
            <person name="Kramer D."/>
            <person name="Li W."/>
            <person name="Munsamy K."/>
            <person name="Piso A."/>
            <person name="Price J.L."/>
            <person name="Sonnekus B."/>
            <person name="Thomas C."/>
            <person name="van der Nest A."/>
            <person name="van Dijk A."/>
            <person name="van Heerden A."/>
            <person name="van Vuuren N."/>
            <person name="Yilmaz N."/>
            <person name="Duong T.A."/>
            <person name="van der Merwe N.A."/>
            <person name="Wingfield M.J."/>
            <person name="Wingfield B.D."/>
        </authorList>
    </citation>
    <scope>NUCLEOTIDE SEQUENCE [LARGE SCALE GENOMIC DNA]</scope>
    <source>
        <strain evidence="1 2">CMW 18167</strain>
    </source>
</reference>
<evidence type="ECO:0000313" key="1">
    <source>
        <dbReference type="EMBL" id="KAL1880257.1"/>
    </source>
</evidence>
<dbReference type="Pfam" id="PF02566">
    <property type="entry name" value="OsmC"/>
    <property type="match status" value="1"/>
</dbReference>
<comment type="caution">
    <text evidence="1">The sequence shown here is derived from an EMBL/GenBank/DDBJ whole genome shotgun (WGS) entry which is preliminary data.</text>
</comment>
<dbReference type="InterPro" id="IPR015946">
    <property type="entry name" value="KH_dom-like_a/b"/>
</dbReference>
<name>A0ABR3XXH6_9EURO</name>
<proteinExistence type="predicted"/>
<dbReference type="InterPro" id="IPR036102">
    <property type="entry name" value="OsmC/Ohrsf"/>
</dbReference>
<dbReference type="Proteomes" id="UP001583193">
    <property type="component" value="Unassembled WGS sequence"/>
</dbReference>
<gene>
    <name evidence="1" type="ORF">Plec18167_003660</name>
</gene>
<protein>
    <recommendedName>
        <fullName evidence="3">OsmC-like protein</fullName>
    </recommendedName>
</protein>
<dbReference type="SUPFAM" id="SSF82784">
    <property type="entry name" value="OsmC-like"/>
    <property type="match status" value="1"/>
</dbReference>
<dbReference type="PANTHER" id="PTHR35368">
    <property type="entry name" value="HYDROPEROXIDE REDUCTASE"/>
    <property type="match status" value="1"/>
</dbReference>
<dbReference type="EMBL" id="JAVDPF010000009">
    <property type="protein sequence ID" value="KAL1880257.1"/>
    <property type="molecule type" value="Genomic_DNA"/>
</dbReference>
<organism evidence="1 2">
    <name type="scientific">Paecilomyces lecythidis</name>
    <dbReference type="NCBI Taxonomy" id="3004212"/>
    <lineage>
        <taxon>Eukaryota</taxon>
        <taxon>Fungi</taxon>
        <taxon>Dikarya</taxon>
        <taxon>Ascomycota</taxon>
        <taxon>Pezizomycotina</taxon>
        <taxon>Eurotiomycetes</taxon>
        <taxon>Eurotiomycetidae</taxon>
        <taxon>Eurotiales</taxon>
        <taxon>Thermoascaceae</taxon>
        <taxon>Paecilomyces</taxon>
    </lineage>
</organism>